<evidence type="ECO:0000256" key="1">
    <source>
        <dbReference type="SAM" id="Phobius"/>
    </source>
</evidence>
<comment type="caution">
    <text evidence="2">The sequence shown here is derived from an EMBL/GenBank/DDBJ whole genome shotgun (WGS) entry which is preliminary data.</text>
</comment>
<feature type="transmembrane region" description="Helical" evidence="1">
    <location>
        <begin position="53"/>
        <end position="77"/>
    </location>
</feature>
<evidence type="ECO:0000313" key="2">
    <source>
        <dbReference type="EMBL" id="OZY84369.1"/>
    </source>
</evidence>
<proteinExistence type="predicted"/>
<keyword evidence="3" id="KW-1185">Reference proteome</keyword>
<evidence type="ECO:0000313" key="3">
    <source>
        <dbReference type="Proteomes" id="UP000216101"/>
    </source>
</evidence>
<sequence>MRSVIKKNIAAGIIGPLMLFPSLVLAGIFITVYESESLSELYESGDFSVLIDAVAIFGSFALYGLIFAYPLTIFFGLPAAALLKKIGMFNLPAMLLVSLIPASVIFGIFEPTLEGWFFYGYASLAVALGCWYSYEWA</sequence>
<keyword evidence="1" id="KW-0472">Membrane</keyword>
<dbReference type="RefSeq" id="WP_094985459.1">
    <property type="nucleotide sequence ID" value="NZ_NHNI01000002.1"/>
</dbReference>
<feature type="transmembrane region" description="Helical" evidence="1">
    <location>
        <begin position="89"/>
        <end position="109"/>
    </location>
</feature>
<name>A0A266Q4U0_9GAMM</name>
<organism evidence="2 3">
    <name type="scientific">Cellvibrio mixtus</name>
    <dbReference type="NCBI Taxonomy" id="39650"/>
    <lineage>
        <taxon>Bacteria</taxon>
        <taxon>Pseudomonadati</taxon>
        <taxon>Pseudomonadota</taxon>
        <taxon>Gammaproteobacteria</taxon>
        <taxon>Cellvibrionales</taxon>
        <taxon>Cellvibrionaceae</taxon>
        <taxon>Cellvibrio</taxon>
    </lineage>
</organism>
<gene>
    <name evidence="2" type="ORF">CBP51_14245</name>
</gene>
<reference evidence="3" key="1">
    <citation type="submission" date="2017-05" db="EMBL/GenBank/DDBJ databases">
        <authorList>
            <person name="Barney B.M."/>
        </authorList>
    </citation>
    <scope>NUCLEOTIDE SEQUENCE [LARGE SCALE GENOMIC DNA]</scope>
    <source>
        <strain evidence="3">PSBB022</strain>
    </source>
</reference>
<accession>A0A266Q4U0</accession>
<feature type="transmembrane region" description="Helical" evidence="1">
    <location>
        <begin position="115"/>
        <end position="134"/>
    </location>
</feature>
<dbReference type="AlphaFoldDB" id="A0A266Q4U0"/>
<dbReference type="EMBL" id="NHNI01000002">
    <property type="protein sequence ID" value="OZY84369.1"/>
    <property type="molecule type" value="Genomic_DNA"/>
</dbReference>
<protein>
    <submittedName>
        <fullName evidence="2">Uncharacterized protein</fullName>
    </submittedName>
</protein>
<keyword evidence="1" id="KW-0812">Transmembrane</keyword>
<feature type="transmembrane region" description="Helical" evidence="1">
    <location>
        <begin position="12"/>
        <end position="33"/>
    </location>
</feature>
<keyword evidence="1" id="KW-1133">Transmembrane helix</keyword>
<dbReference type="Proteomes" id="UP000216101">
    <property type="component" value="Unassembled WGS sequence"/>
</dbReference>